<proteinExistence type="predicted"/>
<gene>
    <name evidence="1" type="ORF">J2W40_001319</name>
</gene>
<name>A0ABU1WZX9_SPHXE</name>
<accession>A0ABU1WZX9</accession>
<keyword evidence="2" id="KW-1185">Reference proteome</keyword>
<organism evidence="1 2">
    <name type="scientific">Sphingobium xenophagum</name>
    <dbReference type="NCBI Taxonomy" id="121428"/>
    <lineage>
        <taxon>Bacteria</taxon>
        <taxon>Pseudomonadati</taxon>
        <taxon>Pseudomonadota</taxon>
        <taxon>Alphaproteobacteria</taxon>
        <taxon>Sphingomonadales</taxon>
        <taxon>Sphingomonadaceae</taxon>
        <taxon>Sphingobium</taxon>
    </lineage>
</organism>
<protein>
    <submittedName>
        <fullName evidence="1">Uncharacterized protein</fullName>
    </submittedName>
</protein>
<comment type="caution">
    <text evidence="1">The sequence shown here is derived from an EMBL/GenBank/DDBJ whole genome shotgun (WGS) entry which is preliminary data.</text>
</comment>
<sequence>MTQELAYREACARADLARAQMKLSAAQAKARIAPARLVQDAKDKAIDGVSGAVSSAVALGAAKVQQRPVAVGAAAAAFALFLARRPITALFQRLYVRFRNTPTDLPENDHG</sequence>
<dbReference type="Proteomes" id="UP001267638">
    <property type="component" value="Unassembled WGS sequence"/>
</dbReference>
<evidence type="ECO:0000313" key="2">
    <source>
        <dbReference type="Proteomes" id="UP001267638"/>
    </source>
</evidence>
<dbReference type="EMBL" id="JAVDWV010000005">
    <property type="protein sequence ID" value="MDR7154507.1"/>
    <property type="molecule type" value="Genomic_DNA"/>
</dbReference>
<dbReference type="RefSeq" id="WP_310222861.1">
    <property type="nucleotide sequence ID" value="NZ_JAVDWV010000005.1"/>
</dbReference>
<evidence type="ECO:0000313" key="1">
    <source>
        <dbReference type="EMBL" id="MDR7154507.1"/>
    </source>
</evidence>
<reference evidence="1 2" key="1">
    <citation type="submission" date="2023-07" db="EMBL/GenBank/DDBJ databases">
        <title>Sorghum-associated microbial communities from plants grown in Nebraska, USA.</title>
        <authorList>
            <person name="Schachtman D."/>
        </authorList>
    </citation>
    <scope>NUCLEOTIDE SEQUENCE [LARGE SCALE GENOMIC DNA]</scope>
    <source>
        <strain evidence="1 2">4256</strain>
    </source>
</reference>